<dbReference type="Pfam" id="PF22936">
    <property type="entry name" value="Pol_BBD"/>
    <property type="match status" value="1"/>
</dbReference>
<sequence>MQTAGLIQLSLRRHFHLTVKQHKNDLKRMMEVLDEQFKPKANTSKLDMLMQLTNIKCNCDEDLDSYFGHIDSLAGELEANSLKLPKIFILMVTLNSLPSNYNPVQTVINSNNDITIVKAQKMLHNQEALLHTRGDHIESANYMAKQRRRGKGQPHGYNHSSHKEKKRKPIQNKELKCYQCGATCHVTCNQDWLHNYVDLTSKSHNLILSNNFKCHIHGYGTLHTTTHVDGGKRKVTFQKVLYTLELAKNLLSTAHITSKGCQLTINTQGCQVNNHQG</sequence>
<dbReference type="AlphaFoldDB" id="L8GH68"/>
<name>L8GH68_ACACF</name>
<organism evidence="3 4">
    <name type="scientific">Acanthamoeba castellanii (strain ATCC 30010 / Neff)</name>
    <dbReference type="NCBI Taxonomy" id="1257118"/>
    <lineage>
        <taxon>Eukaryota</taxon>
        <taxon>Amoebozoa</taxon>
        <taxon>Discosea</taxon>
        <taxon>Longamoebia</taxon>
        <taxon>Centramoebida</taxon>
        <taxon>Acanthamoebidae</taxon>
        <taxon>Acanthamoeba</taxon>
    </lineage>
</organism>
<dbReference type="KEGG" id="acan:ACA1_374040"/>
<keyword evidence="4" id="KW-1185">Reference proteome</keyword>
<dbReference type="RefSeq" id="XP_004334350.1">
    <property type="nucleotide sequence ID" value="XM_004334302.1"/>
</dbReference>
<feature type="domain" description="Retrovirus-related Pol polyprotein from transposon TNT 1-94-like beta-barrel" evidence="2">
    <location>
        <begin position="181"/>
        <end position="261"/>
    </location>
</feature>
<evidence type="ECO:0000313" key="4">
    <source>
        <dbReference type="Proteomes" id="UP000011083"/>
    </source>
</evidence>
<evidence type="ECO:0000259" key="2">
    <source>
        <dbReference type="Pfam" id="PF22936"/>
    </source>
</evidence>
<dbReference type="OrthoDB" id="413361at2759"/>
<dbReference type="Pfam" id="PF14223">
    <property type="entry name" value="Retrotran_gag_2"/>
    <property type="match status" value="1"/>
</dbReference>
<evidence type="ECO:0000256" key="1">
    <source>
        <dbReference type="SAM" id="MobiDB-lite"/>
    </source>
</evidence>
<dbReference type="EMBL" id="KB008119">
    <property type="protein sequence ID" value="ELR12337.1"/>
    <property type="molecule type" value="Genomic_DNA"/>
</dbReference>
<dbReference type="GeneID" id="14912758"/>
<feature type="region of interest" description="Disordered" evidence="1">
    <location>
        <begin position="147"/>
        <end position="168"/>
    </location>
</feature>
<dbReference type="InterPro" id="IPR054722">
    <property type="entry name" value="PolX-like_BBD"/>
</dbReference>
<dbReference type="VEuPathDB" id="AmoebaDB:ACA1_374040"/>
<accession>L8GH68</accession>
<gene>
    <name evidence="3" type="ORF">ACA1_374040</name>
</gene>
<proteinExistence type="predicted"/>
<reference evidence="3 4" key="1">
    <citation type="journal article" date="2013" name="Genome Biol.">
        <title>Genome of Acanthamoeba castellanii highlights extensive lateral gene transfer and early evolution of tyrosine kinase signaling.</title>
        <authorList>
            <person name="Clarke M."/>
            <person name="Lohan A.J."/>
            <person name="Liu B."/>
            <person name="Lagkouvardos I."/>
            <person name="Roy S."/>
            <person name="Zafar N."/>
            <person name="Bertelli C."/>
            <person name="Schilde C."/>
            <person name="Kianianmomeni A."/>
            <person name="Burglin T.R."/>
            <person name="Frech C."/>
            <person name="Turcotte B."/>
            <person name="Kopec K.O."/>
            <person name="Synnott J.M."/>
            <person name="Choo C."/>
            <person name="Paponov I."/>
            <person name="Finkler A."/>
            <person name="Soon Heng Tan C."/>
            <person name="Hutchins A.P."/>
            <person name="Weinmeier T."/>
            <person name="Rattei T."/>
            <person name="Chu J.S."/>
            <person name="Gimenez G."/>
            <person name="Irimia M."/>
            <person name="Rigden D.J."/>
            <person name="Fitzpatrick D.A."/>
            <person name="Lorenzo-Morales J."/>
            <person name="Bateman A."/>
            <person name="Chiu C.H."/>
            <person name="Tang P."/>
            <person name="Hegemann P."/>
            <person name="Fromm H."/>
            <person name="Raoult D."/>
            <person name="Greub G."/>
            <person name="Miranda-Saavedra D."/>
            <person name="Chen N."/>
            <person name="Nash P."/>
            <person name="Ginger M.L."/>
            <person name="Horn M."/>
            <person name="Schaap P."/>
            <person name="Caler L."/>
            <person name="Loftus B."/>
        </authorList>
    </citation>
    <scope>NUCLEOTIDE SEQUENCE [LARGE SCALE GENOMIC DNA]</scope>
    <source>
        <strain evidence="3 4">Neff</strain>
    </source>
</reference>
<protein>
    <recommendedName>
        <fullName evidence="2">Retrovirus-related Pol polyprotein from transposon TNT 1-94-like beta-barrel domain-containing protein</fullName>
    </recommendedName>
</protein>
<dbReference type="Proteomes" id="UP000011083">
    <property type="component" value="Unassembled WGS sequence"/>
</dbReference>
<evidence type="ECO:0000313" key="3">
    <source>
        <dbReference type="EMBL" id="ELR12337.1"/>
    </source>
</evidence>